<reference evidence="3 4" key="1">
    <citation type="journal article" date="2015" name="Genome Biol. Evol.">
        <title>Comparative Genomics of a Bacterivorous Green Alga Reveals Evolutionary Causalities and Consequences of Phago-Mixotrophic Mode of Nutrition.</title>
        <authorList>
            <person name="Burns J.A."/>
            <person name="Paasch A."/>
            <person name="Narechania A."/>
            <person name="Kim E."/>
        </authorList>
    </citation>
    <scope>NUCLEOTIDE SEQUENCE [LARGE SCALE GENOMIC DNA]</scope>
    <source>
        <strain evidence="3 4">PLY_AMNH</strain>
    </source>
</reference>
<dbReference type="GO" id="GO:0052636">
    <property type="term" value="F:arabinosyltransferase activity"/>
    <property type="evidence" value="ECO:0007669"/>
    <property type="project" value="TreeGrafter"/>
</dbReference>
<dbReference type="GO" id="GO:0005794">
    <property type="term" value="C:Golgi apparatus"/>
    <property type="evidence" value="ECO:0007669"/>
    <property type="project" value="TreeGrafter"/>
</dbReference>
<gene>
    <name evidence="3" type="ORF">CYMTET_18457</name>
</gene>
<dbReference type="EMBL" id="LGRX02008556">
    <property type="protein sequence ID" value="KAK3273294.1"/>
    <property type="molecule type" value="Genomic_DNA"/>
</dbReference>
<sequence length="557" mass="62483">MGRPRGHVAFVIFSCCLSNLACSAQRDIFFPSIFSDTGRADRERLQSGLTAQVVRRVAVNNTVIVTWANIHYVEFVSNFLSHLRVLNLTNVLVGAMDKPLYQHLAKQGVATWMIKSKAMQGKSASQDFHWGTHRFHMMGRDKVRIIRDLTILRVDALITDMDVVWLKDPLPYFWRFPEAEVLISTDQMHNSSAGDGLELQVCGAASNIGIMWVRSTEGTRALTREWLKELQRTLQTWDQQVFNLIKEKGGTCALRVEPSEASGGGMAVPVYEGRVRLGVLPLAMFLNGHAYYIQQLHRRLRSGLEAYAAHATMTSPGGTLAKIHRMRAADLWRADQPSYFQHTGGFITYDPHFSADLNWLLFSARGHPSQEHAHEILESNSAEIREHIRLVESQLHQLRDALALAWSLGRLLVVPPVLCGFDRMQFAHKGRFPGSLLELPFVCPLDHVLDLPLAHKLAKGRLRFREHSFACSPHVEPAPSPRTQVDVIMAPQLEEAPRQDVMASAVTCGLWNVTGSRVAMLQANSSVEQIVRQLEGHVQGWNDNPDGVIDIILPDVD</sequence>
<proteinExistence type="predicted"/>
<dbReference type="PANTHER" id="PTHR46936:SF1">
    <property type="entry name" value="ARABINOSYLTRANSFERASE XEG113"/>
    <property type="match status" value="1"/>
</dbReference>
<accession>A0AAE0G886</accession>
<organism evidence="3 4">
    <name type="scientific">Cymbomonas tetramitiformis</name>
    <dbReference type="NCBI Taxonomy" id="36881"/>
    <lineage>
        <taxon>Eukaryota</taxon>
        <taxon>Viridiplantae</taxon>
        <taxon>Chlorophyta</taxon>
        <taxon>Pyramimonadophyceae</taxon>
        <taxon>Pyramimonadales</taxon>
        <taxon>Pyramimonadaceae</taxon>
        <taxon>Cymbomonas</taxon>
    </lineage>
</organism>
<evidence type="ECO:0000313" key="3">
    <source>
        <dbReference type="EMBL" id="KAK3273294.1"/>
    </source>
</evidence>
<feature type="chain" id="PRO_5042027373" description="Nucleotide-diphospho-sugar transferase domain-containing protein" evidence="1">
    <location>
        <begin position="25"/>
        <end position="557"/>
    </location>
</feature>
<feature type="domain" description="Nucleotide-diphospho-sugar transferase" evidence="2">
    <location>
        <begin position="88"/>
        <end position="326"/>
    </location>
</feature>
<name>A0AAE0G886_9CHLO</name>
<evidence type="ECO:0000259" key="2">
    <source>
        <dbReference type="Pfam" id="PF03407"/>
    </source>
</evidence>
<dbReference type="Proteomes" id="UP001190700">
    <property type="component" value="Unassembled WGS sequence"/>
</dbReference>
<evidence type="ECO:0000256" key="1">
    <source>
        <dbReference type="SAM" id="SignalP"/>
    </source>
</evidence>
<comment type="caution">
    <text evidence="3">The sequence shown here is derived from an EMBL/GenBank/DDBJ whole genome shotgun (WGS) entry which is preliminary data.</text>
</comment>
<dbReference type="GO" id="GO:0052325">
    <property type="term" value="P:cell wall pectin biosynthetic process"/>
    <property type="evidence" value="ECO:0007669"/>
    <property type="project" value="TreeGrafter"/>
</dbReference>
<dbReference type="InterPro" id="IPR005069">
    <property type="entry name" value="Nucl-diP-sugar_transferase"/>
</dbReference>
<evidence type="ECO:0000313" key="4">
    <source>
        <dbReference type="Proteomes" id="UP001190700"/>
    </source>
</evidence>
<dbReference type="InterPro" id="IPR053250">
    <property type="entry name" value="Glycosyltransferase_77"/>
</dbReference>
<keyword evidence="4" id="KW-1185">Reference proteome</keyword>
<feature type="signal peptide" evidence="1">
    <location>
        <begin position="1"/>
        <end position="24"/>
    </location>
</feature>
<dbReference type="AlphaFoldDB" id="A0AAE0G886"/>
<protein>
    <recommendedName>
        <fullName evidence="2">Nucleotide-diphospho-sugar transferase domain-containing protein</fullName>
    </recommendedName>
</protein>
<dbReference type="Pfam" id="PF03407">
    <property type="entry name" value="Nucleotid_trans"/>
    <property type="match status" value="1"/>
</dbReference>
<dbReference type="PANTHER" id="PTHR46936">
    <property type="entry name" value="ARABINOSYLTRANSFERASE XEG113"/>
    <property type="match status" value="1"/>
</dbReference>
<keyword evidence="1" id="KW-0732">Signal</keyword>